<comment type="caution">
    <text evidence="1">The sequence shown here is derived from an EMBL/GenBank/DDBJ whole genome shotgun (WGS) entry which is preliminary data.</text>
</comment>
<name>A0ABD7STH6_VIBCL</name>
<sequence length="390" mass="45420">MISAHELLIQKRAVKPCLSFQLFIVEKDHSEESAKKVLDNALKLGLSELLFEAYRISFHSTSAYQVCLEYIDSAVGLEQKAKDGFYAFTIAYIIKNNTRERCQFLKVLSAFLGSEKYHSILEFSMQNPVYQNSLMYYLPDYHAASAEDVNYLNDIIKAQSSIKDKIKCLSGFGAIDMAQDVLGEPTLQLIKELDMYDYHHVIFSYFVLLFNGKIDNTDYSFSISSNIELCNYINHIELEDYFCILKDLAVFWAQLKFEFGLIFESNDSDRIAALNSGEIKFHKFLDLHYRHSSLRMHEGMDTLFTRFERQLDESDLNEINILYFEKDAILDYIRFMDKDGKRTELIQKLEDRFNDIKAQALEFADIPNHEERFDFLPESTPLVQEIDSKS</sequence>
<evidence type="ECO:0000313" key="2">
    <source>
        <dbReference type="Proteomes" id="UP000323819"/>
    </source>
</evidence>
<evidence type="ECO:0000313" key="1">
    <source>
        <dbReference type="EMBL" id="TXX67211.1"/>
    </source>
</evidence>
<organism evidence="1 2">
    <name type="scientific">Vibrio cholerae</name>
    <dbReference type="NCBI Taxonomy" id="666"/>
    <lineage>
        <taxon>Bacteria</taxon>
        <taxon>Pseudomonadati</taxon>
        <taxon>Pseudomonadota</taxon>
        <taxon>Gammaproteobacteria</taxon>
        <taxon>Vibrionales</taxon>
        <taxon>Vibrionaceae</taxon>
        <taxon>Vibrio</taxon>
    </lineage>
</organism>
<proteinExistence type="predicted"/>
<reference evidence="1 2" key="1">
    <citation type="submission" date="2019-06" db="EMBL/GenBank/DDBJ databases">
        <title>Vibrio cholerae phylogeny based on whole-genome sequencing reveals genetic diversity and population strucutre.</title>
        <authorList>
            <person name="Zhiqiu Y."/>
            <person name="Bin L."/>
            <person name="Lingyan J."/>
        </authorList>
    </citation>
    <scope>NUCLEOTIDE SEQUENCE [LARGE SCALE GENOMIC DNA]</scope>
    <source>
        <strain evidence="1 2">N2814</strain>
    </source>
</reference>
<protein>
    <submittedName>
        <fullName evidence="1">Uncharacterized protein</fullName>
    </submittedName>
</protein>
<accession>A0ABD7STH6</accession>
<dbReference type="EMBL" id="VSIJ01000005">
    <property type="protein sequence ID" value="TXX67211.1"/>
    <property type="molecule type" value="Genomic_DNA"/>
</dbReference>
<dbReference type="Proteomes" id="UP000323819">
    <property type="component" value="Unassembled WGS sequence"/>
</dbReference>
<gene>
    <name evidence="1" type="ORF">FXF03_01170</name>
</gene>
<dbReference type="RefSeq" id="WP_148521347.1">
    <property type="nucleotide sequence ID" value="NZ_VSIJ01000005.1"/>
</dbReference>
<dbReference type="AlphaFoldDB" id="A0ABD7STH6"/>